<keyword evidence="3" id="KW-1185">Reference proteome</keyword>
<evidence type="ECO:0000256" key="1">
    <source>
        <dbReference type="SAM" id="Phobius"/>
    </source>
</evidence>
<feature type="transmembrane region" description="Helical" evidence="1">
    <location>
        <begin position="263"/>
        <end position="287"/>
    </location>
</feature>
<gene>
    <name evidence="2" type="ORF">NEF87_002764</name>
</gene>
<dbReference type="Proteomes" id="UP001208689">
    <property type="component" value="Chromosome"/>
</dbReference>
<name>A0ABY6HSJ4_9ARCH</name>
<reference evidence="2" key="1">
    <citation type="submission" date="2022-09" db="EMBL/GenBank/DDBJ databases">
        <title>Actin cytoskeleton and complex cell architecture in an #Asgard archaeon.</title>
        <authorList>
            <person name="Ponce Toledo R.I."/>
            <person name="Schleper C."/>
            <person name="Rodrigues Oliveira T."/>
            <person name="Wollweber F."/>
            <person name="Xu J."/>
            <person name="Rittmann S."/>
            <person name="Klingl A."/>
            <person name="Pilhofer M."/>
        </authorList>
    </citation>
    <scope>NUCLEOTIDE SEQUENCE</scope>
    <source>
        <strain evidence="2">B-35</strain>
    </source>
</reference>
<organism evidence="2 3">
    <name type="scientific">Candidatus Lokiarchaeum ossiferum</name>
    <dbReference type="NCBI Taxonomy" id="2951803"/>
    <lineage>
        <taxon>Archaea</taxon>
        <taxon>Promethearchaeati</taxon>
        <taxon>Promethearchaeota</taxon>
        <taxon>Promethearchaeia</taxon>
        <taxon>Promethearchaeales</taxon>
        <taxon>Promethearchaeaceae</taxon>
        <taxon>Candidatus Lokiarchaeum</taxon>
    </lineage>
</organism>
<keyword evidence="1" id="KW-1133">Transmembrane helix</keyword>
<protein>
    <submittedName>
        <fullName evidence="2">Uncharacterized protein</fullName>
    </submittedName>
</protein>
<evidence type="ECO:0000313" key="3">
    <source>
        <dbReference type="Proteomes" id="UP001208689"/>
    </source>
</evidence>
<keyword evidence="1" id="KW-0812">Transmembrane</keyword>
<dbReference type="EMBL" id="CP104013">
    <property type="protein sequence ID" value="UYP46479.1"/>
    <property type="molecule type" value="Genomic_DNA"/>
</dbReference>
<evidence type="ECO:0000313" key="2">
    <source>
        <dbReference type="EMBL" id="UYP46479.1"/>
    </source>
</evidence>
<accession>A0ABY6HSJ4</accession>
<proteinExistence type="predicted"/>
<sequence length="291" mass="34202">MLRKNENKTNASHFWIFNFSKWDLKICDKNNQLKFTIPQSSKLQITEEESKSFSEFEIQDMKSNIQIKLDDKSDQTLFPTDSPDKRILLIDTNADSTKVKGNMVSKFPRKKKKEWRLKQKFGHDLFIANYLPKTIQARFDAADINPYVNNRKWAPYIKIPSGYLKQIGFLISKTAHLLQVQIEPEGKEEKQPDDKWKDIYIGAHGIRRRSRVFSFDMDKTLGNQVLHDYDLPKKYSRDPFFDQFPPHRKVNPSGKIRSLWEKIWLEVIVFIIGALIGIILDFSSSFIKNIK</sequence>
<keyword evidence="1" id="KW-0472">Membrane</keyword>